<feature type="compositionally biased region" description="Basic and acidic residues" evidence="1">
    <location>
        <begin position="12"/>
        <end position="28"/>
    </location>
</feature>
<dbReference type="EMBL" id="SFAZ01000041">
    <property type="protein sequence ID" value="TRU79514.1"/>
    <property type="molecule type" value="Genomic_DNA"/>
</dbReference>
<name>A0A552I7R4_MICVR</name>
<evidence type="ECO:0000313" key="3">
    <source>
        <dbReference type="Proteomes" id="UP000320674"/>
    </source>
</evidence>
<protein>
    <submittedName>
        <fullName evidence="2">Uncharacterized protein</fullName>
    </submittedName>
</protein>
<proteinExistence type="predicted"/>
<reference evidence="2 3" key="1">
    <citation type="submission" date="2019-01" db="EMBL/GenBank/DDBJ databases">
        <title>Coherence of Microcystis species and biogeography revealed through population genomics.</title>
        <authorList>
            <person name="Perez-Carrascal O.M."/>
            <person name="Terrat Y."/>
            <person name="Giani A."/>
            <person name="Fortin N."/>
            <person name="Tromas N."/>
            <person name="Shapiro B.J."/>
        </authorList>
    </citation>
    <scope>NUCLEOTIDE SEQUENCE [LARGE SCALE GENOMIC DNA]</scope>
    <source>
        <strain evidence="2">Mv_BB_P_19951000_S68D</strain>
    </source>
</reference>
<dbReference type="AlphaFoldDB" id="A0A552I7R4"/>
<organism evidence="2 3">
    <name type="scientific">Microcystis viridis Mv_BB_P_19951000_S68D</name>
    <dbReference type="NCBI Taxonomy" id="2486270"/>
    <lineage>
        <taxon>Bacteria</taxon>
        <taxon>Bacillati</taxon>
        <taxon>Cyanobacteriota</taxon>
        <taxon>Cyanophyceae</taxon>
        <taxon>Oscillatoriophycideae</taxon>
        <taxon>Chroococcales</taxon>
        <taxon>Microcystaceae</taxon>
        <taxon>Microcystis</taxon>
    </lineage>
</organism>
<gene>
    <name evidence="2" type="ORF">EWV77_02580</name>
</gene>
<comment type="caution">
    <text evidence="2">The sequence shown here is derived from an EMBL/GenBank/DDBJ whole genome shotgun (WGS) entry which is preliminary data.</text>
</comment>
<evidence type="ECO:0000256" key="1">
    <source>
        <dbReference type="SAM" id="MobiDB-lite"/>
    </source>
</evidence>
<evidence type="ECO:0000313" key="2">
    <source>
        <dbReference type="EMBL" id="TRU79514.1"/>
    </source>
</evidence>
<feature type="region of interest" description="Disordered" evidence="1">
    <location>
        <begin position="1"/>
        <end position="47"/>
    </location>
</feature>
<accession>A0A552I7R4</accession>
<sequence>MNYELGRPLRARRSDVRRSSVEPLRGEVGEFQLKPQNPKTPKPYHPISSCLLPLASSQLAI</sequence>
<dbReference type="Proteomes" id="UP000320674">
    <property type="component" value="Unassembled WGS sequence"/>
</dbReference>